<accession>A0ABP5CDS0</accession>
<organism evidence="6 7">
    <name type="scientific">Catenulispora subtropica</name>
    <dbReference type="NCBI Taxonomy" id="450798"/>
    <lineage>
        <taxon>Bacteria</taxon>
        <taxon>Bacillati</taxon>
        <taxon>Actinomycetota</taxon>
        <taxon>Actinomycetes</taxon>
        <taxon>Catenulisporales</taxon>
        <taxon>Catenulisporaceae</taxon>
        <taxon>Catenulispora</taxon>
    </lineage>
</organism>
<evidence type="ECO:0000256" key="2">
    <source>
        <dbReference type="ARBA" id="ARBA00022840"/>
    </source>
</evidence>
<evidence type="ECO:0000256" key="3">
    <source>
        <dbReference type="PROSITE-ProRule" id="PRU00289"/>
    </source>
</evidence>
<proteinExistence type="predicted"/>
<dbReference type="Proteomes" id="UP001499854">
    <property type="component" value="Unassembled WGS sequence"/>
</dbReference>
<dbReference type="Pfam" id="PF01580">
    <property type="entry name" value="FtsK_SpoIIIE"/>
    <property type="match status" value="1"/>
</dbReference>
<keyword evidence="2 3" id="KW-0067">ATP-binding</keyword>
<evidence type="ECO:0000256" key="1">
    <source>
        <dbReference type="ARBA" id="ARBA00022741"/>
    </source>
</evidence>
<feature type="transmembrane region" description="Helical" evidence="4">
    <location>
        <begin position="61"/>
        <end position="94"/>
    </location>
</feature>
<keyword evidence="4" id="KW-0472">Membrane</keyword>
<dbReference type="InterPro" id="IPR027417">
    <property type="entry name" value="P-loop_NTPase"/>
</dbReference>
<dbReference type="Gene3D" id="3.40.50.300">
    <property type="entry name" value="P-loop containing nucleotide triphosphate hydrolases"/>
    <property type="match status" value="1"/>
</dbReference>
<dbReference type="EMBL" id="BAAAQM010000008">
    <property type="protein sequence ID" value="GAA1962390.1"/>
    <property type="molecule type" value="Genomic_DNA"/>
</dbReference>
<name>A0ABP5CDS0_9ACTN</name>
<keyword evidence="4" id="KW-1133">Transmembrane helix</keyword>
<reference evidence="7" key="1">
    <citation type="journal article" date="2019" name="Int. J. Syst. Evol. Microbiol.">
        <title>The Global Catalogue of Microorganisms (GCM) 10K type strain sequencing project: providing services to taxonomists for standard genome sequencing and annotation.</title>
        <authorList>
            <consortium name="The Broad Institute Genomics Platform"/>
            <consortium name="The Broad Institute Genome Sequencing Center for Infectious Disease"/>
            <person name="Wu L."/>
            <person name="Ma J."/>
        </authorList>
    </citation>
    <scope>NUCLEOTIDE SEQUENCE [LARGE SCALE GENOMIC DNA]</scope>
    <source>
        <strain evidence="7">JCM 16013</strain>
    </source>
</reference>
<comment type="caution">
    <text evidence="6">The sequence shown here is derived from an EMBL/GenBank/DDBJ whole genome shotgun (WGS) entry which is preliminary data.</text>
</comment>
<dbReference type="PROSITE" id="PS50901">
    <property type="entry name" value="FTSK"/>
    <property type="match status" value="1"/>
</dbReference>
<feature type="domain" description="FtsK" evidence="5">
    <location>
        <begin position="240"/>
        <end position="420"/>
    </location>
</feature>
<keyword evidence="1 3" id="KW-0547">Nucleotide-binding</keyword>
<evidence type="ECO:0000313" key="6">
    <source>
        <dbReference type="EMBL" id="GAA1962390.1"/>
    </source>
</evidence>
<dbReference type="InterPro" id="IPR002543">
    <property type="entry name" value="FtsK_dom"/>
</dbReference>
<evidence type="ECO:0000259" key="5">
    <source>
        <dbReference type="PROSITE" id="PS50901"/>
    </source>
</evidence>
<sequence>MFRTVHGDASSADKATRKVGGVYVREPVFEVPVWWLAIRRFFGAFGLLGRKAIKHPVFSGLLVLAVVLRVSLGSSAFGWLLVGVLTALCCWAGLHWSSFERAVRFPIVSAWRRWWVYERRWHATMAVCGLAVLYGDLEYVPSLRQVRSTRFVDRVTVDMVSGQVPEQWENQAPALAHTFGALSCRVQVVKPRRIALEFMHADPLTSTIQADQLDGDDESHAADRMPVNLRALPLGVCADGQPWTLRLTTHVLIAGASDAGKGSVVWALLRALGPAIRAGYVAPWVLDPKGGMELSFGEPLFRRFEADSYEGMARMLEDAADLMDVRTRRLRGVARQHIPTPDEPLVLVVVDEMADLTAYCPDRAIRQRIASALSRLLSKGRAAAVHVVAALQDPRKDVLPFRDLFPVRICLRVTEASHVDMVLGDGARDRGATCDLIDPQLAGVGFVTMAGVREPVRVRAIYHSDRDIAAMVERFKPLVLQDAIPIQRSDEFDGKGVDTL</sequence>
<dbReference type="SUPFAM" id="SSF52540">
    <property type="entry name" value="P-loop containing nucleoside triphosphate hydrolases"/>
    <property type="match status" value="1"/>
</dbReference>
<dbReference type="RefSeq" id="WP_344656581.1">
    <property type="nucleotide sequence ID" value="NZ_BAAAQM010000008.1"/>
</dbReference>
<keyword evidence="7" id="KW-1185">Reference proteome</keyword>
<keyword evidence="4" id="KW-0812">Transmembrane</keyword>
<evidence type="ECO:0000313" key="7">
    <source>
        <dbReference type="Proteomes" id="UP001499854"/>
    </source>
</evidence>
<protein>
    <submittedName>
        <fullName evidence="6">FtsK/SpoIIIE domain-containing protein</fullName>
    </submittedName>
</protein>
<feature type="binding site" evidence="3">
    <location>
        <begin position="255"/>
        <end position="262"/>
    </location>
    <ligand>
        <name>ATP</name>
        <dbReference type="ChEBI" id="CHEBI:30616"/>
    </ligand>
</feature>
<dbReference type="InterPro" id="IPR050206">
    <property type="entry name" value="FtsK/SpoIIIE/SftA"/>
</dbReference>
<evidence type="ECO:0000256" key="4">
    <source>
        <dbReference type="SAM" id="Phobius"/>
    </source>
</evidence>
<dbReference type="PANTHER" id="PTHR22683">
    <property type="entry name" value="SPORULATION PROTEIN RELATED"/>
    <property type="match status" value="1"/>
</dbReference>
<dbReference type="PANTHER" id="PTHR22683:SF41">
    <property type="entry name" value="DNA TRANSLOCASE FTSK"/>
    <property type="match status" value="1"/>
</dbReference>
<gene>
    <name evidence="6" type="ORF">GCM10009838_19120</name>
</gene>